<dbReference type="AlphaFoldDB" id="A0A5P1F0Y2"/>
<protein>
    <submittedName>
        <fullName evidence="4">Uncharacterized protein</fullName>
    </submittedName>
</protein>
<feature type="coiled-coil region" evidence="3">
    <location>
        <begin position="120"/>
        <end position="182"/>
    </location>
</feature>
<keyword evidence="1" id="KW-0813">Transport</keyword>
<reference evidence="5" key="1">
    <citation type="journal article" date="2017" name="Nat. Commun.">
        <title>The asparagus genome sheds light on the origin and evolution of a young Y chromosome.</title>
        <authorList>
            <person name="Harkess A."/>
            <person name="Zhou J."/>
            <person name="Xu C."/>
            <person name="Bowers J.E."/>
            <person name="Van der Hulst R."/>
            <person name="Ayyampalayam S."/>
            <person name="Mercati F."/>
            <person name="Riccardi P."/>
            <person name="McKain M.R."/>
            <person name="Kakrana A."/>
            <person name="Tang H."/>
            <person name="Ray J."/>
            <person name="Groenendijk J."/>
            <person name="Arikit S."/>
            <person name="Mathioni S.M."/>
            <person name="Nakano M."/>
            <person name="Shan H."/>
            <person name="Telgmann-Rauber A."/>
            <person name="Kanno A."/>
            <person name="Yue Z."/>
            <person name="Chen H."/>
            <person name="Li W."/>
            <person name="Chen Y."/>
            <person name="Xu X."/>
            <person name="Zhang Y."/>
            <person name="Luo S."/>
            <person name="Chen H."/>
            <person name="Gao J."/>
            <person name="Mao Z."/>
            <person name="Pires J.C."/>
            <person name="Luo M."/>
            <person name="Kudrna D."/>
            <person name="Wing R.A."/>
            <person name="Meyers B.C."/>
            <person name="Yi K."/>
            <person name="Kong H."/>
            <person name="Lavrijsen P."/>
            <person name="Sunseri F."/>
            <person name="Falavigna A."/>
            <person name="Ye Y."/>
            <person name="Leebens-Mack J.H."/>
            <person name="Chen G."/>
        </authorList>
    </citation>
    <scope>NUCLEOTIDE SEQUENCE [LARGE SCALE GENOMIC DNA]</scope>
    <source>
        <strain evidence="5">cv. DH0086</strain>
    </source>
</reference>
<dbReference type="Proteomes" id="UP000243459">
    <property type="component" value="Chromosome 4"/>
</dbReference>
<accession>A0A5P1F0Y2</accession>
<dbReference type="EMBL" id="CM007384">
    <property type="protein sequence ID" value="ONK71383.1"/>
    <property type="molecule type" value="Genomic_DNA"/>
</dbReference>
<dbReference type="Pfam" id="PF05266">
    <property type="entry name" value="DUF724"/>
    <property type="match status" value="1"/>
</dbReference>
<dbReference type="InterPro" id="IPR007930">
    <property type="entry name" value="DUF724"/>
</dbReference>
<evidence type="ECO:0000256" key="3">
    <source>
        <dbReference type="SAM" id="Coils"/>
    </source>
</evidence>
<proteinExistence type="predicted"/>
<evidence type="ECO:0000256" key="1">
    <source>
        <dbReference type="ARBA" id="ARBA00022448"/>
    </source>
</evidence>
<keyword evidence="2" id="KW-0341">Growth regulation</keyword>
<organism evidence="4 5">
    <name type="scientific">Asparagus officinalis</name>
    <name type="common">Garden asparagus</name>
    <dbReference type="NCBI Taxonomy" id="4686"/>
    <lineage>
        <taxon>Eukaryota</taxon>
        <taxon>Viridiplantae</taxon>
        <taxon>Streptophyta</taxon>
        <taxon>Embryophyta</taxon>
        <taxon>Tracheophyta</taxon>
        <taxon>Spermatophyta</taxon>
        <taxon>Magnoliopsida</taxon>
        <taxon>Liliopsida</taxon>
        <taxon>Asparagales</taxon>
        <taxon>Asparagaceae</taxon>
        <taxon>Asparagoideae</taxon>
        <taxon>Asparagus</taxon>
    </lineage>
</organism>
<evidence type="ECO:0000313" key="4">
    <source>
        <dbReference type="EMBL" id="ONK71383.1"/>
    </source>
</evidence>
<keyword evidence="5" id="KW-1185">Reference proteome</keyword>
<gene>
    <name evidence="4" type="ORF">A4U43_C04F7980</name>
</gene>
<name>A0A5P1F0Y2_ASPOF</name>
<keyword evidence="3" id="KW-0175">Coiled coil</keyword>
<dbReference type="Gramene" id="ONK71383">
    <property type="protein sequence ID" value="ONK71383"/>
    <property type="gene ID" value="A4U43_C04F7980"/>
</dbReference>
<evidence type="ECO:0000256" key="2">
    <source>
        <dbReference type="ARBA" id="ARBA00022604"/>
    </source>
</evidence>
<sequence length="207" mass="24741">MRRQMEFVKGGWKPIEEVQMYYRYNAPQVNILYYTQGVFSYDFHQIRSLSPFHEPRIYCMHLKMATFVTLVTEICSVRIVDSKNVFDLKLKALGLFESNGFNIESVCSRLLKLIEVHNVQSQLEGEKRSLKAKVLQVEEEMEKKYELLLAVDEDLLIRERELRRIQDKREFMILEIERMNMKMVIWKRVSKQLKKTLTLLNSSSMLY</sequence>
<evidence type="ECO:0000313" key="5">
    <source>
        <dbReference type="Proteomes" id="UP000243459"/>
    </source>
</evidence>